<dbReference type="EMBL" id="OZ035826">
    <property type="protein sequence ID" value="CAL1603230.1"/>
    <property type="molecule type" value="Genomic_DNA"/>
</dbReference>
<name>A0AAV2LLJ2_KNICA</name>
<evidence type="ECO:0000313" key="2">
    <source>
        <dbReference type="EMBL" id="CAL1603230.1"/>
    </source>
</evidence>
<organism evidence="2 3">
    <name type="scientific">Knipowitschia caucasica</name>
    <name type="common">Caucasian dwarf goby</name>
    <name type="synonym">Pomatoschistus caucasicus</name>
    <dbReference type="NCBI Taxonomy" id="637954"/>
    <lineage>
        <taxon>Eukaryota</taxon>
        <taxon>Metazoa</taxon>
        <taxon>Chordata</taxon>
        <taxon>Craniata</taxon>
        <taxon>Vertebrata</taxon>
        <taxon>Euteleostomi</taxon>
        <taxon>Actinopterygii</taxon>
        <taxon>Neopterygii</taxon>
        <taxon>Teleostei</taxon>
        <taxon>Neoteleostei</taxon>
        <taxon>Acanthomorphata</taxon>
        <taxon>Gobiaria</taxon>
        <taxon>Gobiiformes</taxon>
        <taxon>Gobioidei</taxon>
        <taxon>Gobiidae</taxon>
        <taxon>Gobiinae</taxon>
        <taxon>Knipowitschia</taxon>
    </lineage>
</organism>
<proteinExistence type="predicted"/>
<dbReference type="Proteomes" id="UP001497482">
    <property type="component" value="Chromosome 4"/>
</dbReference>
<feature type="region of interest" description="Disordered" evidence="1">
    <location>
        <begin position="65"/>
        <end position="115"/>
    </location>
</feature>
<evidence type="ECO:0000256" key="1">
    <source>
        <dbReference type="SAM" id="MobiDB-lite"/>
    </source>
</evidence>
<sequence>MHAGCALPTHRKIQWKTYSKKPSVPDLLLGREEGKDAASGAEMPRQRLLQWAEMGCISGSVRRSGDVQTVPVRPRSSWRSSGTRSHRYVNAAQGDRSARLSGSVRAHVRGAEGRL</sequence>
<reference evidence="2 3" key="1">
    <citation type="submission" date="2024-04" db="EMBL/GenBank/DDBJ databases">
        <authorList>
            <person name="Waldvogel A.-M."/>
            <person name="Schoenle A."/>
        </authorList>
    </citation>
    <scope>NUCLEOTIDE SEQUENCE [LARGE SCALE GENOMIC DNA]</scope>
</reference>
<feature type="compositionally biased region" description="Low complexity" evidence="1">
    <location>
        <begin position="70"/>
        <end position="81"/>
    </location>
</feature>
<accession>A0AAV2LLJ2</accession>
<gene>
    <name evidence="2" type="ORF">KC01_LOCUS30936</name>
</gene>
<dbReference type="AlphaFoldDB" id="A0AAV2LLJ2"/>
<protein>
    <submittedName>
        <fullName evidence="2">Uncharacterized protein</fullName>
    </submittedName>
</protein>
<evidence type="ECO:0000313" key="3">
    <source>
        <dbReference type="Proteomes" id="UP001497482"/>
    </source>
</evidence>
<keyword evidence="3" id="KW-1185">Reference proteome</keyword>